<dbReference type="PANTHER" id="PTHR14899">
    <property type="entry name" value="G KINASE ANCHORING PROTEIN 1"/>
    <property type="match status" value="1"/>
</dbReference>
<dbReference type="Proteomes" id="UP000076858">
    <property type="component" value="Unassembled WGS sequence"/>
</dbReference>
<gene>
    <name evidence="6" type="ORF">APZ42_018811</name>
</gene>
<dbReference type="InterPro" id="IPR026109">
    <property type="entry name" value="GKAP1"/>
</dbReference>
<organism evidence="6 7">
    <name type="scientific">Daphnia magna</name>
    <dbReference type="NCBI Taxonomy" id="35525"/>
    <lineage>
        <taxon>Eukaryota</taxon>
        <taxon>Metazoa</taxon>
        <taxon>Ecdysozoa</taxon>
        <taxon>Arthropoda</taxon>
        <taxon>Crustacea</taxon>
        <taxon>Branchiopoda</taxon>
        <taxon>Diplostraca</taxon>
        <taxon>Cladocera</taxon>
        <taxon>Anomopoda</taxon>
        <taxon>Daphniidae</taxon>
        <taxon>Daphnia</taxon>
    </lineage>
</organism>
<evidence type="ECO:0000256" key="4">
    <source>
        <dbReference type="ARBA" id="ARBA00023054"/>
    </source>
</evidence>
<evidence type="ECO:0000313" key="7">
    <source>
        <dbReference type="Proteomes" id="UP000076858"/>
    </source>
</evidence>
<protein>
    <submittedName>
        <fullName evidence="6">Uncharacterized protein</fullName>
    </submittedName>
</protein>
<evidence type="ECO:0000256" key="2">
    <source>
        <dbReference type="ARBA" id="ARBA00006662"/>
    </source>
</evidence>
<keyword evidence="3" id="KW-0333">Golgi apparatus</keyword>
<proteinExistence type="inferred from homology"/>
<comment type="subcellular location">
    <subcellularLocation>
        <location evidence="1">Golgi apparatus</location>
    </subcellularLocation>
</comment>
<evidence type="ECO:0000256" key="1">
    <source>
        <dbReference type="ARBA" id="ARBA00004555"/>
    </source>
</evidence>
<reference evidence="6 7" key="1">
    <citation type="submission" date="2016-03" db="EMBL/GenBank/DDBJ databases">
        <title>EvidentialGene: Evidence-directed Construction of Genes on Genomes.</title>
        <authorList>
            <person name="Gilbert D.G."/>
            <person name="Choi J.-H."/>
            <person name="Mockaitis K."/>
            <person name="Colbourne J."/>
            <person name="Pfrender M."/>
        </authorList>
    </citation>
    <scope>NUCLEOTIDE SEQUENCE [LARGE SCALE GENOMIC DNA]</scope>
    <source>
        <strain evidence="6 7">Xinb3</strain>
        <tissue evidence="6">Complete organism</tissue>
    </source>
</reference>
<dbReference type="AlphaFoldDB" id="A0A162CGL5"/>
<accession>A0A162CGL5</accession>
<keyword evidence="7" id="KW-1185">Reference proteome</keyword>
<dbReference type="PRINTS" id="PR02083">
    <property type="entry name" value="GKINASEAP1"/>
</dbReference>
<dbReference type="EMBL" id="LRGB01000868">
    <property type="protein sequence ID" value="KZS15612.1"/>
    <property type="molecule type" value="Genomic_DNA"/>
</dbReference>
<dbReference type="OrthoDB" id="5864420at2759"/>
<dbReference type="PANTHER" id="PTHR14899:SF0">
    <property type="entry name" value="G KINASE-ANCHORING PROTEIN 1"/>
    <property type="match status" value="1"/>
</dbReference>
<feature type="region of interest" description="Disordered" evidence="5">
    <location>
        <begin position="67"/>
        <end position="94"/>
    </location>
</feature>
<feature type="region of interest" description="Disordered" evidence="5">
    <location>
        <begin position="17"/>
        <end position="46"/>
    </location>
</feature>
<evidence type="ECO:0000256" key="5">
    <source>
        <dbReference type="SAM" id="MobiDB-lite"/>
    </source>
</evidence>
<keyword evidence="4" id="KW-0175">Coiled coil</keyword>
<comment type="similarity">
    <text evidence="2">Belongs to the GKAP1 family.</text>
</comment>
<comment type="caution">
    <text evidence="6">The sequence shown here is derived from an EMBL/GenBank/DDBJ whole genome shotgun (WGS) entry which is preliminary data.</text>
</comment>
<evidence type="ECO:0000313" key="6">
    <source>
        <dbReference type="EMBL" id="KZS15612.1"/>
    </source>
</evidence>
<dbReference type="GO" id="GO:0007165">
    <property type="term" value="P:signal transduction"/>
    <property type="evidence" value="ECO:0007669"/>
    <property type="project" value="InterPro"/>
</dbReference>
<name>A0A162CGL5_9CRUS</name>
<dbReference type="GO" id="GO:0005794">
    <property type="term" value="C:Golgi apparatus"/>
    <property type="evidence" value="ECO:0007669"/>
    <property type="project" value="UniProtKB-SubCell"/>
</dbReference>
<sequence>MTASLSRFAVLRIEDDEDEKAASRARDKQRAAAQKLAESKNKSAKVKLNSEKNAAKKMKAAQEKAELKSLAFGGSKPRKSSAPIKKPAGNEVPSNFKEWKQKDQEFVDDDFEAQLKEAIMASKVDFEANIGEVTKLPEQEDGFPEYGLSVFSPTPNRVTMNLRCEPQIQAVGCKGAHSIELSIMNGIIC</sequence>
<feature type="compositionally biased region" description="Basic and acidic residues" evidence="5">
    <location>
        <begin position="20"/>
        <end position="30"/>
    </location>
</feature>
<evidence type="ECO:0000256" key="3">
    <source>
        <dbReference type="ARBA" id="ARBA00023034"/>
    </source>
</evidence>